<evidence type="ECO:0000259" key="2">
    <source>
        <dbReference type="PROSITE" id="PS51534"/>
    </source>
</evidence>
<organism evidence="3 4">
    <name type="scientific">Nannocystis radixulma</name>
    <dbReference type="NCBI Taxonomy" id="2995305"/>
    <lineage>
        <taxon>Bacteria</taxon>
        <taxon>Pseudomonadati</taxon>
        <taxon>Myxococcota</taxon>
        <taxon>Polyangia</taxon>
        <taxon>Nannocystales</taxon>
        <taxon>Nannocystaceae</taxon>
        <taxon>Nannocystis</taxon>
    </lineage>
</organism>
<dbReference type="InterPro" id="IPR007111">
    <property type="entry name" value="NACHT_NTPase"/>
</dbReference>
<dbReference type="Proteomes" id="UP001217838">
    <property type="component" value="Unassembled WGS sequence"/>
</dbReference>
<dbReference type="Pfam" id="PF05729">
    <property type="entry name" value="NACHT"/>
    <property type="match status" value="1"/>
</dbReference>
<dbReference type="InterPro" id="IPR016187">
    <property type="entry name" value="CTDL_fold"/>
</dbReference>
<protein>
    <submittedName>
        <fullName evidence="3">SUMF1/EgtB/PvdO family nonheme iron enzyme</fullName>
    </submittedName>
</protein>
<evidence type="ECO:0000259" key="1">
    <source>
        <dbReference type="PROSITE" id="PS50837"/>
    </source>
</evidence>
<evidence type="ECO:0000313" key="4">
    <source>
        <dbReference type="Proteomes" id="UP001217838"/>
    </source>
</evidence>
<keyword evidence="4" id="KW-1185">Reference proteome</keyword>
<dbReference type="SMART" id="SM00382">
    <property type="entry name" value="AAA"/>
    <property type="match status" value="1"/>
</dbReference>
<gene>
    <name evidence="3" type="ORF">POL58_18450</name>
</gene>
<sequence length="1076" mass="119282">MTAPKVFISYSHESEEHRAAVLQLAQRLRHDGIDVRLDRFIQAPAQGWIRWMMTQLAEADFVLMVCTAAYCSRFTGAVLPDPDKGANFEGLLITQRLYEASATNTHFVPVLLESASALDIPVVLRPFAHYHLMGEYEALYRHLTTQPEVEPEPLGPLPAARRYLEWLKTQPSGLDLVGGGDVSLELDEVYVPLRISSQGEVACDPPGPGGCDEFELTDLFAQLGGRPHALLLGRPGSGKTTALRKLVQRCVREGSPSLHLAPNTLPAFLRVRQFTAEDLNHPLANFVIRELREVSGGALDDATLSEVWVHGRLLLLLDGLDELVEEDLQARLCGYLAMQLASNDCHEVRVVIASRYSGQGGHLLSLDHTFTRCEVRPLDAGQVRGLIRRWFAEASKALPKFSLEQASRQAEQLITALSESHFGQRLQVMFSNPLLLTLMCVIVQQGRELPRHRAAFYGECLRVLLLRWRRAKGLDPLLDVDTAIALLRPLAYRLHAAGQREALAEDELVEHIFVRLAELGRGSVDPLRVLAWLHRETGVFTEFAPNAYGFFHLGIQEYLTALHIASGGEQALGDLTENFDKPWWHEVALLLVSMPAGGMFAPLMRTLLAGPALMQQTAILRLCVLEAAEVDVGPFVARLERSGAPEPPERQVELLRLLLGCRDPALLACVHRLEHARDPEVRGMAERVLASAARPAARDVLAFDVVLIAGAEDMSSATELAQRLRGRGLRVWPGEGPPEPATALSLRRIWPNVRVAVLLVGAASPWAERQAMLRMFQKTRKALGVRLPGAAALGDASEAIHQWVDLRGGWQSEPLAALCRQILPMTTREPVSGQVWIEPTTGMRFVFVPAGSFQMGCEYGAECERPVHPARLSAFWLGETPVTNQQYARFIEARKHREPMYWRDERFSDPQQPVIGVDWDDARAFCAWLAATARVAATLPSEAQWEYAARGTDSRTYPWGNEPPDVTRACFDQSGVDRPAVVGSYPAGRGPFGALDQAGNVWEWCEDVWDERAYEHASTATDPVNNEGDPETRAMRCGGWRSDTRWLASASRCGYWSWDRDVGGFRVAIIPSPAGP</sequence>
<dbReference type="PROSITE" id="PS51534">
    <property type="entry name" value="SEFIR"/>
    <property type="match status" value="1"/>
</dbReference>
<evidence type="ECO:0000313" key="3">
    <source>
        <dbReference type="EMBL" id="MDC0669741.1"/>
    </source>
</evidence>
<dbReference type="InterPro" id="IPR035897">
    <property type="entry name" value="Toll_tir_struct_dom_sf"/>
</dbReference>
<dbReference type="InterPro" id="IPR013568">
    <property type="entry name" value="SEFIR_dom"/>
</dbReference>
<reference evidence="3 4" key="1">
    <citation type="submission" date="2022-11" db="EMBL/GenBank/DDBJ databases">
        <title>Minimal conservation of predation-associated metabolite biosynthetic gene clusters underscores biosynthetic potential of Myxococcota including descriptions for ten novel species: Archangium lansinium sp. nov., Myxococcus landrumus sp. nov., Nannocystis bai.</title>
        <authorList>
            <person name="Ahearne A."/>
            <person name="Stevens C."/>
            <person name="Dowd S."/>
        </authorList>
    </citation>
    <scope>NUCLEOTIDE SEQUENCE [LARGE SCALE GENOMIC DNA]</scope>
    <source>
        <strain evidence="3 4">NCELM</strain>
    </source>
</reference>
<dbReference type="InterPro" id="IPR005532">
    <property type="entry name" value="SUMF_dom"/>
</dbReference>
<dbReference type="PROSITE" id="PS50837">
    <property type="entry name" value="NACHT"/>
    <property type="match status" value="1"/>
</dbReference>
<comment type="caution">
    <text evidence="3">The sequence shown here is derived from an EMBL/GenBank/DDBJ whole genome shotgun (WGS) entry which is preliminary data.</text>
</comment>
<dbReference type="Pfam" id="PF03781">
    <property type="entry name" value="FGE-sulfatase"/>
    <property type="match status" value="1"/>
</dbReference>
<dbReference type="Gene3D" id="3.40.50.11530">
    <property type="match status" value="1"/>
</dbReference>
<proteinExistence type="predicted"/>
<dbReference type="EMBL" id="JAQNDN010000010">
    <property type="protein sequence ID" value="MDC0669741.1"/>
    <property type="molecule type" value="Genomic_DNA"/>
</dbReference>
<dbReference type="Gene3D" id="3.40.50.300">
    <property type="entry name" value="P-loop containing nucleotide triphosphate hydrolases"/>
    <property type="match status" value="1"/>
</dbReference>
<feature type="domain" description="NACHT" evidence="1">
    <location>
        <begin position="227"/>
        <end position="355"/>
    </location>
</feature>
<dbReference type="PANTHER" id="PTHR23150">
    <property type="entry name" value="SULFATASE MODIFYING FACTOR 1, 2"/>
    <property type="match status" value="1"/>
</dbReference>
<feature type="domain" description="SEFIR" evidence="2">
    <location>
        <begin position="3"/>
        <end position="141"/>
    </location>
</feature>
<accession>A0ABT5B9Q6</accession>
<dbReference type="RefSeq" id="WP_271999536.1">
    <property type="nucleotide sequence ID" value="NZ_JAQNDN010000010.1"/>
</dbReference>
<dbReference type="InterPro" id="IPR027417">
    <property type="entry name" value="P-loop_NTPase"/>
</dbReference>
<name>A0ABT5B9Q6_9BACT</name>
<dbReference type="Gene3D" id="3.90.1580.10">
    <property type="entry name" value="paralog of FGE (formylglycine-generating enzyme)"/>
    <property type="match status" value="1"/>
</dbReference>
<dbReference type="SUPFAM" id="SSF52540">
    <property type="entry name" value="P-loop containing nucleoside triphosphate hydrolases"/>
    <property type="match status" value="1"/>
</dbReference>
<dbReference type="InterPro" id="IPR003593">
    <property type="entry name" value="AAA+_ATPase"/>
</dbReference>
<dbReference type="InterPro" id="IPR042095">
    <property type="entry name" value="SUMF_sf"/>
</dbReference>
<dbReference type="SUPFAM" id="SSF52200">
    <property type="entry name" value="Toll/Interleukin receptor TIR domain"/>
    <property type="match status" value="1"/>
</dbReference>
<dbReference type="PANTHER" id="PTHR23150:SF19">
    <property type="entry name" value="FORMYLGLYCINE-GENERATING ENZYME"/>
    <property type="match status" value="1"/>
</dbReference>
<dbReference type="InterPro" id="IPR051043">
    <property type="entry name" value="Sulfatase_Mod_Factor_Kinase"/>
</dbReference>
<dbReference type="SUPFAM" id="SSF56436">
    <property type="entry name" value="C-type lectin-like"/>
    <property type="match status" value="1"/>
</dbReference>
<dbReference type="Pfam" id="PF08357">
    <property type="entry name" value="SEFIR"/>
    <property type="match status" value="1"/>
</dbReference>